<gene>
    <name evidence="5" type="ORF">HMPREF1541_04376</name>
</gene>
<dbReference type="EMBL" id="KB822720">
    <property type="protein sequence ID" value="ETN40101.1"/>
    <property type="molecule type" value="Genomic_DNA"/>
</dbReference>
<dbReference type="OrthoDB" id="8121437at2759"/>
<dbReference type="InterPro" id="IPR027377">
    <property type="entry name" value="ZAR1/RTP1-5-like_Znf-3CxxC"/>
</dbReference>
<evidence type="ECO:0000313" key="6">
    <source>
        <dbReference type="Proteomes" id="UP000030752"/>
    </source>
</evidence>
<evidence type="ECO:0000256" key="3">
    <source>
        <dbReference type="ARBA" id="ARBA00022833"/>
    </source>
</evidence>
<evidence type="ECO:0000256" key="1">
    <source>
        <dbReference type="ARBA" id="ARBA00022723"/>
    </source>
</evidence>
<dbReference type="eggNOG" id="ENOG502SPG4">
    <property type="taxonomic scope" value="Eukaryota"/>
</dbReference>
<proteinExistence type="predicted"/>
<dbReference type="HOGENOM" id="CLU_089692_1_0_1"/>
<dbReference type="SMART" id="SM01328">
    <property type="entry name" value="zf-3CxxC"/>
    <property type="match status" value="1"/>
</dbReference>
<name>W2RUA8_CYPE1</name>
<dbReference type="GO" id="GO:0008270">
    <property type="term" value="F:zinc ion binding"/>
    <property type="evidence" value="ECO:0007669"/>
    <property type="project" value="UniProtKB-KW"/>
</dbReference>
<dbReference type="AlphaFoldDB" id="W2RUA8"/>
<protein>
    <recommendedName>
        <fullName evidence="4">3CxxC-type domain-containing protein</fullName>
    </recommendedName>
</protein>
<accession>W2RUA8</accession>
<dbReference type="InParanoid" id="W2RUA8"/>
<dbReference type="RefSeq" id="XP_008716944.1">
    <property type="nucleotide sequence ID" value="XM_008718722.1"/>
</dbReference>
<dbReference type="Proteomes" id="UP000030752">
    <property type="component" value="Unassembled WGS sequence"/>
</dbReference>
<evidence type="ECO:0000259" key="4">
    <source>
        <dbReference type="SMART" id="SM01328"/>
    </source>
</evidence>
<evidence type="ECO:0000256" key="2">
    <source>
        <dbReference type="ARBA" id="ARBA00022771"/>
    </source>
</evidence>
<dbReference type="Pfam" id="PF13695">
    <property type="entry name" value="Zn_ribbon_3CxxC"/>
    <property type="match status" value="1"/>
</dbReference>
<keyword evidence="1" id="KW-0479">Metal-binding</keyword>
<feature type="domain" description="3CxxC-type" evidence="4">
    <location>
        <begin position="55"/>
        <end position="154"/>
    </location>
</feature>
<dbReference type="STRING" id="1220924.W2RUA8"/>
<keyword evidence="6" id="KW-1185">Reference proteome</keyword>
<organism evidence="5 6">
    <name type="scientific">Cyphellophora europaea (strain CBS 101466)</name>
    <name type="common">Phialophora europaea</name>
    <dbReference type="NCBI Taxonomy" id="1220924"/>
    <lineage>
        <taxon>Eukaryota</taxon>
        <taxon>Fungi</taxon>
        <taxon>Dikarya</taxon>
        <taxon>Ascomycota</taxon>
        <taxon>Pezizomycotina</taxon>
        <taxon>Eurotiomycetes</taxon>
        <taxon>Chaetothyriomycetidae</taxon>
        <taxon>Chaetothyriales</taxon>
        <taxon>Cyphellophoraceae</taxon>
        <taxon>Cyphellophora</taxon>
    </lineage>
</organism>
<reference evidence="5 6" key="1">
    <citation type="submission" date="2013-03" db="EMBL/GenBank/DDBJ databases">
        <title>The Genome Sequence of Phialophora europaea CBS 101466.</title>
        <authorList>
            <consortium name="The Broad Institute Genomics Platform"/>
            <person name="Cuomo C."/>
            <person name="de Hoog S."/>
            <person name="Gorbushina A."/>
            <person name="Walker B."/>
            <person name="Young S.K."/>
            <person name="Zeng Q."/>
            <person name="Gargeya S."/>
            <person name="Fitzgerald M."/>
            <person name="Haas B."/>
            <person name="Abouelleil A."/>
            <person name="Allen A.W."/>
            <person name="Alvarado L."/>
            <person name="Arachchi H.M."/>
            <person name="Berlin A.M."/>
            <person name="Chapman S.B."/>
            <person name="Gainer-Dewar J."/>
            <person name="Goldberg J."/>
            <person name="Griggs A."/>
            <person name="Gujja S."/>
            <person name="Hansen M."/>
            <person name="Howarth C."/>
            <person name="Imamovic A."/>
            <person name="Ireland A."/>
            <person name="Larimer J."/>
            <person name="McCowan C."/>
            <person name="Murphy C."/>
            <person name="Pearson M."/>
            <person name="Poon T.W."/>
            <person name="Priest M."/>
            <person name="Roberts A."/>
            <person name="Saif S."/>
            <person name="Shea T."/>
            <person name="Sisk P."/>
            <person name="Sykes S."/>
            <person name="Wortman J."/>
            <person name="Nusbaum C."/>
            <person name="Birren B."/>
        </authorList>
    </citation>
    <scope>NUCLEOTIDE SEQUENCE [LARGE SCALE GENOMIC DNA]</scope>
    <source>
        <strain evidence="5 6">CBS 101466</strain>
    </source>
</reference>
<sequence>MAKKKTLNPTPETRKFLTFPWHHKDILKAVTPNLTCTWVRKGINDRTADREYTTHVMGNFRCINTTCSTSGWSSKKVAIQIRGYTKNGYNAVVFNQRCKECNQLGTLFLDKESYVERVSYRIQKWAGIKVEQPFYASREGLPHKQELCEGCKRGVCRQANDWA</sequence>
<dbReference type="GeneID" id="19971715"/>
<keyword evidence="3" id="KW-0862">Zinc</keyword>
<dbReference type="VEuPathDB" id="FungiDB:HMPREF1541_04376"/>
<keyword evidence="2" id="KW-0863">Zinc-finger</keyword>
<evidence type="ECO:0000313" key="5">
    <source>
        <dbReference type="EMBL" id="ETN40101.1"/>
    </source>
</evidence>